<dbReference type="InterPro" id="IPR012340">
    <property type="entry name" value="NA-bd_OB-fold"/>
</dbReference>
<feature type="domain" description="ChsH2 rubredoxin-like zinc ribbon" evidence="3">
    <location>
        <begin position="16"/>
        <end position="50"/>
    </location>
</feature>
<dbReference type="EMBL" id="JBHSBI010000028">
    <property type="protein sequence ID" value="MFC4013611.1"/>
    <property type="molecule type" value="Genomic_DNA"/>
</dbReference>
<dbReference type="RefSeq" id="WP_379533466.1">
    <property type="nucleotide sequence ID" value="NZ_JBHSBI010000028.1"/>
</dbReference>
<dbReference type="SUPFAM" id="SSF50249">
    <property type="entry name" value="Nucleic acid-binding proteins"/>
    <property type="match status" value="1"/>
</dbReference>
<evidence type="ECO:0000256" key="1">
    <source>
        <dbReference type="SAM" id="MobiDB-lite"/>
    </source>
</evidence>
<dbReference type="PANTHER" id="PTHR34075:SF5">
    <property type="entry name" value="BLR3430 PROTEIN"/>
    <property type="match status" value="1"/>
</dbReference>
<name>A0ABV8GI40_9ACTN</name>
<feature type="domain" description="ChsH2 C-terminal OB-fold" evidence="2">
    <location>
        <begin position="53"/>
        <end position="116"/>
    </location>
</feature>
<dbReference type="PANTHER" id="PTHR34075">
    <property type="entry name" value="BLR3430 PROTEIN"/>
    <property type="match status" value="1"/>
</dbReference>
<comment type="caution">
    <text evidence="4">The sequence shown here is derived from an EMBL/GenBank/DDBJ whole genome shotgun (WGS) entry which is preliminary data.</text>
</comment>
<proteinExistence type="predicted"/>
<dbReference type="Pfam" id="PF12172">
    <property type="entry name" value="zf-ChsH2"/>
    <property type="match status" value="1"/>
</dbReference>
<evidence type="ECO:0000313" key="5">
    <source>
        <dbReference type="Proteomes" id="UP001595851"/>
    </source>
</evidence>
<dbReference type="InterPro" id="IPR022002">
    <property type="entry name" value="ChsH2_Znr"/>
</dbReference>
<dbReference type="Gene3D" id="6.10.30.10">
    <property type="match status" value="1"/>
</dbReference>
<sequence>MAGYRPEPDRDSGQWWERVARREFAVQRCDTCGAARFPARAFCPACRTEAWHWEEVEPEGVIESWIVNHQPFMPDLREPYLVVMVRLAAVPGCLVFGNWNGDRPPRYGERVRASFRPVDDRLTLVDWKPGATDDLGGSAGDDAQEGGGPGRERAESR</sequence>
<accession>A0ABV8GI40</accession>
<organism evidence="4 5">
    <name type="scientific">Nonomuraea purpurea</name>
    <dbReference type="NCBI Taxonomy" id="1849276"/>
    <lineage>
        <taxon>Bacteria</taxon>
        <taxon>Bacillati</taxon>
        <taxon>Actinomycetota</taxon>
        <taxon>Actinomycetes</taxon>
        <taxon>Streptosporangiales</taxon>
        <taxon>Streptosporangiaceae</taxon>
        <taxon>Nonomuraea</taxon>
    </lineage>
</organism>
<evidence type="ECO:0000259" key="3">
    <source>
        <dbReference type="Pfam" id="PF12172"/>
    </source>
</evidence>
<gene>
    <name evidence="4" type="ORF">ACFOY2_40725</name>
</gene>
<evidence type="ECO:0000313" key="4">
    <source>
        <dbReference type="EMBL" id="MFC4013611.1"/>
    </source>
</evidence>
<reference evidence="5" key="1">
    <citation type="journal article" date="2019" name="Int. J. Syst. Evol. Microbiol.">
        <title>The Global Catalogue of Microorganisms (GCM) 10K type strain sequencing project: providing services to taxonomists for standard genome sequencing and annotation.</title>
        <authorList>
            <consortium name="The Broad Institute Genomics Platform"/>
            <consortium name="The Broad Institute Genome Sequencing Center for Infectious Disease"/>
            <person name="Wu L."/>
            <person name="Ma J."/>
        </authorList>
    </citation>
    <scope>NUCLEOTIDE SEQUENCE [LARGE SCALE GENOMIC DNA]</scope>
    <source>
        <strain evidence="5">TBRC 1276</strain>
    </source>
</reference>
<dbReference type="InterPro" id="IPR052513">
    <property type="entry name" value="Thioester_dehydratase-like"/>
</dbReference>
<dbReference type="Proteomes" id="UP001595851">
    <property type="component" value="Unassembled WGS sequence"/>
</dbReference>
<evidence type="ECO:0000259" key="2">
    <source>
        <dbReference type="Pfam" id="PF01796"/>
    </source>
</evidence>
<keyword evidence="5" id="KW-1185">Reference proteome</keyword>
<feature type="region of interest" description="Disordered" evidence="1">
    <location>
        <begin position="127"/>
        <end position="157"/>
    </location>
</feature>
<protein>
    <submittedName>
        <fullName evidence="4">Zn-ribbon domain-containing OB-fold protein</fullName>
    </submittedName>
</protein>
<dbReference type="InterPro" id="IPR002878">
    <property type="entry name" value="ChsH2_C"/>
</dbReference>
<dbReference type="Pfam" id="PF01796">
    <property type="entry name" value="OB_ChsH2_C"/>
    <property type="match status" value="1"/>
</dbReference>